<evidence type="ECO:0000313" key="2">
    <source>
        <dbReference type="Proteomes" id="UP000235965"/>
    </source>
</evidence>
<dbReference type="EMBL" id="NEVH01027088">
    <property type="protein sequence ID" value="PNF13687.1"/>
    <property type="molecule type" value="Genomic_DNA"/>
</dbReference>
<name>A0A2J7PBI1_9NEOP</name>
<dbReference type="Proteomes" id="UP000235965">
    <property type="component" value="Unassembled WGS sequence"/>
</dbReference>
<comment type="caution">
    <text evidence="1">The sequence shown here is derived from an EMBL/GenBank/DDBJ whole genome shotgun (WGS) entry which is preliminary data.</text>
</comment>
<sequence>MGEKKEENLDTTFNTSLLNVVLHINCSYTFKCNLSKYENYFTIIIMEYIM</sequence>
<dbReference type="InParanoid" id="A0A2J7PBI1"/>
<evidence type="ECO:0000313" key="1">
    <source>
        <dbReference type="EMBL" id="PNF13687.1"/>
    </source>
</evidence>
<dbReference type="AlphaFoldDB" id="A0A2J7PBI1"/>
<gene>
    <name evidence="1" type="ORF">B7P43_G15280</name>
</gene>
<protein>
    <submittedName>
        <fullName evidence="1">Uncharacterized protein</fullName>
    </submittedName>
</protein>
<reference evidence="1 2" key="1">
    <citation type="submission" date="2017-12" db="EMBL/GenBank/DDBJ databases">
        <title>Hemimetabolous genomes reveal molecular basis of termite eusociality.</title>
        <authorList>
            <person name="Harrison M.C."/>
            <person name="Jongepier E."/>
            <person name="Robertson H.M."/>
            <person name="Arning N."/>
            <person name="Bitard-Feildel T."/>
            <person name="Chao H."/>
            <person name="Childers C.P."/>
            <person name="Dinh H."/>
            <person name="Doddapaneni H."/>
            <person name="Dugan S."/>
            <person name="Gowin J."/>
            <person name="Greiner C."/>
            <person name="Han Y."/>
            <person name="Hu H."/>
            <person name="Hughes D.S.T."/>
            <person name="Huylmans A.-K."/>
            <person name="Kemena C."/>
            <person name="Kremer L.P.M."/>
            <person name="Lee S.L."/>
            <person name="Lopez-Ezquerra A."/>
            <person name="Mallet L."/>
            <person name="Monroy-Kuhn J.M."/>
            <person name="Moser A."/>
            <person name="Murali S.C."/>
            <person name="Muzny D.M."/>
            <person name="Otani S."/>
            <person name="Piulachs M.-D."/>
            <person name="Poelchau M."/>
            <person name="Qu J."/>
            <person name="Schaub F."/>
            <person name="Wada-Katsumata A."/>
            <person name="Worley K.C."/>
            <person name="Xie Q."/>
            <person name="Ylla G."/>
            <person name="Poulsen M."/>
            <person name="Gibbs R.A."/>
            <person name="Schal C."/>
            <person name="Richards S."/>
            <person name="Belles X."/>
            <person name="Korb J."/>
            <person name="Bornberg-Bauer E."/>
        </authorList>
    </citation>
    <scope>NUCLEOTIDE SEQUENCE [LARGE SCALE GENOMIC DNA]</scope>
    <source>
        <tissue evidence="1">Whole body</tissue>
    </source>
</reference>
<accession>A0A2J7PBI1</accession>
<organism evidence="1 2">
    <name type="scientific">Cryptotermes secundus</name>
    <dbReference type="NCBI Taxonomy" id="105785"/>
    <lineage>
        <taxon>Eukaryota</taxon>
        <taxon>Metazoa</taxon>
        <taxon>Ecdysozoa</taxon>
        <taxon>Arthropoda</taxon>
        <taxon>Hexapoda</taxon>
        <taxon>Insecta</taxon>
        <taxon>Pterygota</taxon>
        <taxon>Neoptera</taxon>
        <taxon>Polyneoptera</taxon>
        <taxon>Dictyoptera</taxon>
        <taxon>Blattodea</taxon>
        <taxon>Blattoidea</taxon>
        <taxon>Termitoidae</taxon>
        <taxon>Kalotermitidae</taxon>
        <taxon>Cryptotermitinae</taxon>
        <taxon>Cryptotermes</taxon>
    </lineage>
</organism>
<keyword evidence="2" id="KW-1185">Reference proteome</keyword>
<proteinExistence type="predicted"/>